<dbReference type="PROSITE" id="PS51736">
    <property type="entry name" value="RECOMBINASES_3"/>
    <property type="match status" value="1"/>
</dbReference>
<dbReference type="PROSITE" id="PS51737">
    <property type="entry name" value="RECOMBINASE_DNA_BIND"/>
    <property type="match status" value="1"/>
</dbReference>
<feature type="domain" description="Resolvase/invertase-type recombinase catalytic" evidence="1">
    <location>
        <begin position="10"/>
        <end position="162"/>
    </location>
</feature>
<dbReference type="Pfam" id="PF07508">
    <property type="entry name" value="Recombinase"/>
    <property type="match status" value="1"/>
</dbReference>
<dbReference type="InterPro" id="IPR038109">
    <property type="entry name" value="DNA_bind_recomb_sf"/>
</dbReference>
<dbReference type="RefSeq" id="WP_378228339.1">
    <property type="nucleotide sequence ID" value="NZ_JBHSLL010000012.1"/>
</dbReference>
<dbReference type="SMART" id="SM00857">
    <property type="entry name" value="Resolvase"/>
    <property type="match status" value="1"/>
</dbReference>
<dbReference type="Pfam" id="PF00239">
    <property type="entry name" value="Resolvase"/>
    <property type="match status" value="1"/>
</dbReference>
<dbReference type="PANTHER" id="PTHR30461">
    <property type="entry name" value="DNA-INVERTASE FROM LAMBDOID PROPHAGE"/>
    <property type="match status" value="1"/>
</dbReference>
<feature type="domain" description="Recombinase" evidence="2">
    <location>
        <begin position="170"/>
        <end position="274"/>
    </location>
</feature>
<keyword evidence="4" id="KW-1185">Reference proteome</keyword>
<dbReference type="PANTHER" id="PTHR30461:SF23">
    <property type="entry name" value="DNA RECOMBINASE-RELATED"/>
    <property type="match status" value="1"/>
</dbReference>
<dbReference type="InterPro" id="IPR006119">
    <property type="entry name" value="Resolv_N"/>
</dbReference>
<dbReference type="CDD" id="cd03768">
    <property type="entry name" value="SR_ResInv"/>
    <property type="match status" value="1"/>
</dbReference>
<gene>
    <name evidence="3" type="ORF">ACFPLB_05520</name>
</gene>
<evidence type="ECO:0000259" key="2">
    <source>
        <dbReference type="PROSITE" id="PS51737"/>
    </source>
</evidence>
<dbReference type="InterPro" id="IPR036162">
    <property type="entry name" value="Resolvase-like_N_sf"/>
</dbReference>
<evidence type="ECO:0000313" key="3">
    <source>
        <dbReference type="EMBL" id="MFC5385426.1"/>
    </source>
</evidence>
<comment type="caution">
    <text evidence="3">The sequence shown here is derived from an EMBL/GenBank/DDBJ whole genome shotgun (WGS) entry which is preliminary data.</text>
</comment>
<sequence>MTKPAVRKLRCAIYTRKSSEEGLEQEFNSLDAQREACEAYIASQRSEGWVLVRDQYDDGGISGGTLERPALKQLLADIEDGLVDVVVVYKIDRLSRSLMDFSKLVEVFDRNGVTFVSVTQSFNTTTSMGRLTLNILLSFAQFEREVTAERIRDKFAASRKKGMWMGGVVPLGYRVENRKLVIDETEAATVRMIFERFVSIGSSTVLAKALAAENVRTRRGKLVDKGVLYKLLKNRVYIGEAVHKGESYPGEHKAIIDRTLWDKVHAILQTSPRKRASNTRAQTPALLKGLIFGPDGAAFSPTHTKKGDKLYRYYVSQSVLKRGADACPIARVPAAEVESAVIDQLRGLLRAPEIIIGTWRAARPEIAGLPEADVRDALERLDPIWDELFPTEQARIVQLLVERVDLAADGLAIRLRTLGLAGLVADLGTIGSDRKNSDNRKAA</sequence>
<evidence type="ECO:0000259" key="1">
    <source>
        <dbReference type="PROSITE" id="PS51736"/>
    </source>
</evidence>
<dbReference type="Proteomes" id="UP001596016">
    <property type="component" value="Unassembled WGS sequence"/>
</dbReference>
<dbReference type="Gene3D" id="3.90.1750.20">
    <property type="entry name" value="Putative Large Serine Recombinase, Chain B, Domain 2"/>
    <property type="match status" value="1"/>
</dbReference>
<dbReference type="Gene3D" id="3.40.50.1390">
    <property type="entry name" value="Resolvase, N-terminal catalytic domain"/>
    <property type="match status" value="1"/>
</dbReference>
<name>A0ABW0GX23_9HYPH</name>
<dbReference type="InterPro" id="IPR050639">
    <property type="entry name" value="SSR_resolvase"/>
</dbReference>
<evidence type="ECO:0000313" key="4">
    <source>
        <dbReference type="Proteomes" id="UP001596016"/>
    </source>
</evidence>
<protein>
    <submittedName>
        <fullName evidence="3">Recombinase family protein</fullName>
    </submittedName>
</protein>
<dbReference type="InterPro" id="IPR025827">
    <property type="entry name" value="Zn_ribbon_recom_dom"/>
</dbReference>
<dbReference type="EMBL" id="JBHSLL010000012">
    <property type="protein sequence ID" value="MFC5385426.1"/>
    <property type="molecule type" value="Genomic_DNA"/>
</dbReference>
<dbReference type="Pfam" id="PF13408">
    <property type="entry name" value="Zn_ribbon_recom"/>
    <property type="match status" value="1"/>
</dbReference>
<dbReference type="SUPFAM" id="SSF53041">
    <property type="entry name" value="Resolvase-like"/>
    <property type="match status" value="1"/>
</dbReference>
<proteinExistence type="predicted"/>
<accession>A0ABW0GX23</accession>
<reference evidence="4" key="1">
    <citation type="journal article" date="2019" name="Int. J. Syst. Evol. Microbiol.">
        <title>The Global Catalogue of Microorganisms (GCM) 10K type strain sequencing project: providing services to taxonomists for standard genome sequencing and annotation.</title>
        <authorList>
            <consortium name="The Broad Institute Genomics Platform"/>
            <consortium name="The Broad Institute Genome Sequencing Center for Infectious Disease"/>
            <person name="Wu L."/>
            <person name="Ma J."/>
        </authorList>
    </citation>
    <scope>NUCLEOTIDE SEQUENCE [LARGE SCALE GENOMIC DNA]</scope>
    <source>
        <strain evidence="4">CGMCC 4.1415</strain>
    </source>
</reference>
<organism evidence="3 4">
    <name type="scientific">Aquamicrobium segne</name>
    <dbReference type="NCBI Taxonomy" id="469547"/>
    <lineage>
        <taxon>Bacteria</taxon>
        <taxon>Pseudomonadati</taxon>
        <taxon>Pseudomonadota</taxon>
        <taxon>Alphaproteobacteria</taxon>
        <taxon>Hyphomicrobiales</taxon>
        <taxon>Phyllobacteriaceae</taxon>
        <taxon>Aquamicrobium</taxon>
    </lineage>
</organism>
<dbReference type="InterPro" id="IPR011109">
    <property type="entry name" value="DNA_bind_recombinase_dom"/>
</dbReference>